<evidence type="ECO:0000313" key="2">
    <source>
        <dbReference type="EMBL" id="ALP52463.1"/>
    </source>
</evidence>
<dbReference type="Pfam" id="PF05368">
    <property type="entry name" value="NmrA"/>
    <property type="match status" value="1"/>
</dbReference>
<reference evidence="2" key="1">
    <citation type="submission" date="2015-10" db="EMBL/GenBank/DDBJ databases">
        <title>Description of Candidatus Tenderia electrophaga gen. nov, sp. nov., an Uncultivated Electroautotroph from a Biocathode Enrichment.</title>
        <authorList>
            <person name="Eddie B.J."/>
            <person name="Malanoski A.P."/>
            <person name="Wang Z."/>
            <person name="Hall R.J."/>
            <person name="Oh S.D."/>
            <person name="Heiner C."/>
            <person name="Lin B."/>
            <person name="Strycharz-Glaven S.M."/>
        </authorList>
    </citation>
    <scope>NUCLEOTIDE SEQUENCE [LARGE SCALE GENOMIC DNA]</scope>
    <source>
        <strain evidence="2">NRL1</strain>
    </source>
</reference>
<dbReference type="PANTHER" id="PTHR43162">
    <property type="match status" value="1"/>
</dbReference>
<gene>
    <name evidence="2" type="ORF">Tel_04490</name>
</gene>
<organism evidence="2 3">
    <name type="scientific">Candidatus Tenderia electrophaga</name>
    <dbReference type="NCBI Taxonomy" id="1748243"/>
    <lineage>
        <taxon>Bacteria</taxon>
        <taxon>Pseudomonadati</taxon>
        <taxon>Pseudomonadota</taxon>
        <taxon>Gammaproteobacteria</taxon>
        <taxon>Candidatus Tenderiales</taxon>
        <taxon>Candidatus Tenderiaceae</taxon>
        <taxon>Candidatus Tenderia</taxon>
    </lineage>
</organism>
<dbReference type="KEGG" id="tee:Tel_04490"/>
<dbReference type="Proteomes" id="UP000055136">
    <property type="component" value="Chromosome"/>
</dbReference>
<dbReference type="PANTHER" id="PTHR43162:SF1">
    <property type="entry name" value="PRESTALK A DIFFERENTIATION PROTEIN A"/>
    <property type="match status" value="1"/>
</dbReference>
<dbReference type="AlphaFoldDB" id="A0A0S2TBG5"/>
<sequence>MIGATGGVGRHVTAGLKEKGEQPRALTHYPAKLDQLPQGVEGCVADLVARGSLAKAFTGVDKVFMLTPLSQNEIQMGLNAVLAATMAGVKKIVYLSVPHPEGTDRIPHFKNKVLVEKKLKESGMAYTILRANNFFQNDQWGQAAVMAYSTYPQPLGNVGLNRVDARDVADAAVNALLEDGFDNQAFAINGTEVWTGESIAAEFSQQLGRDIRYGGDDLENWAKQAQHMMPAWMVNDFKVMYQYFQAHGLLASAEALAAQEAVIGHAPRRFGAFVAELVQSWRQG</sequence>
<dbReference type="InterPro" id="IPR051604">
    <property type="entry name" value="Ergot_Alk_Oxidoreductase"/>
</dbReference>
<dbReference type="InterPro" id="IPR008030">
    <property type="entry name" value="NmrA-like"/>
</dbReference>
<feature type="domain" description="NmrA-like" evidence="1">
    <location>
        <begin position="2"/>
        <end position="251"/>
    </location>
</feature>
<accession>A0A0S2TBG5</accession>
<dbReference type="SUPFAM" id="SSF51735">
    <property type="entry name" value="NAD(P)-binding Rossmann-fold domains"/>
    <property type="match status" value="1"/>
</dbReference>
<evidence type="ECO:0000313" key="3">
    <source>
        <dbReference type="Proteomes" id="UP000055136"/>
    </source>
</evidence>
<proteinExistence type="predicted"/>
<protein>
    <recommendedName>
        <fullName evidence="1">NmrA-like domain-containing protein</fullName>
    </recommendedName>
</protein>
<dbReference type="Gene3D" id="3.40.50.720">
    <property type="entry name" value="NAD(P)-binding Rossmann-like Domain"/>
    <property type="match status" value="1"/>
</dbReference>
<keyword evidence="3" id="KW-1185">Reference proteome</keyword>
<dbReference type="Gene3D" id="3.90.25.10">
    <property type="entry name" value="UDP-galactose 4-epimerase, domain 1"/>
    <property type="match status" value="1"/>
</dbReference>
<dbReference type="EMBL" id="CP013099">
    <property type="protein sequence ID" value="ALP52463.1"/>
    <property type="molecule type" value="Genomic_DNA"/>
</dbReference>
<evidence type="ECO:0000259" key="1">
    <source>
        <dbReference type="Pfam" id="PF05368"/>
    </source>
</evidence>
<name>A0A0S2TBG5_9GAMM</name>
<dbReference type="STRING" id="1748243.Tel_04490"/>
<dbReference type="InterPro" id="IPR036291">
    <property type="entry name" value="NAD(P)-bd_dom_sf"/>
</dbReference>